<dbReference type="PANTHER" id="PTHR28448">
    <property type="entry name" value="UPF0728 PROTEIN C10ORF53"/>
    <property type="match status" value="1"/>
</dbReference>
<dbReference type="OrthoDB" id="10003460at2759"/>
<accession>A0A7M7NE53</accession>
<proteinExistence type="inferred from homology"/>
<dbReference type="InterPro" id="IPR027885">
    <property type="entry name" value="UPF0728"/>
</dbReference>
<dbReference type="RefSeq" id="XP_030835342.1">
    <property type="nucleotide sequence ID" value="XM_030979482.1"/>
</dbReference>
<dbReference type="RefSeq" id="XP_800037.1">
    <property type="nucleotide sequence ID" value="XM_794944.5"/>
</dbReference>
<dbReference type="GeneID" id="579400"/>
<dbReference type="FunCoup" id="A0A7M7NE53">
    <property type="interactions" value="109"/>
</dbReference>
<organism evidence="2 3">
    <name type="scientific">Strongylocentrotus purpuratus</name>
    <name type="common">Purple sea urchin</name>
    <dbReference type="NCBI Taxonomy" id="7668"/>
    <lineage>
        <taxon>Eukaryota</taxon>
        <taxon>Metazoa</taxon>
        <taxon>Echinodermata</taxon>
        <taxon>Eleutherozoa</taxon>
        <taxon>Echinozoa</taxon>
        <taxon>Echinoidea</taxon>
        <taxon>Euechinoidea</taxon>
        <taxon>Echinacea</taxon>
        <taxon>Camarodonta</taxon>
        <taxon>Echinidea</taxon>
        <taxon>Strongylocentrotidae</taxon>
        <taxon>Strongylocentrotus</taxon>
    </lineage>
</organism>
<dbReference type="Pfam" id="PF15092">
    <property type="entry name" value="UPF0728"/>
    <property type="match status" value="1"/>
</dbReference>
<dbReference type="InParanoid" id="A0A7M7NE53"/>
<sequence length="92" mass="10337">MPENTVVTVRYGPYHACGVTAHRAQRLSGLRALLEENGHTVELEEIKDWNVIELIVNGEQVYNCDILELDYGGDGKLDDHCHKALEAVQKAY</sequence>
<dbReference type="Proteomes" id="UP000007110">
    <property type="component" value="Unassembled WGS sequence"/>
</dbReference>
<dbReference type="OMA" id="VEHRTYR"/>
<name>A0A7M7NE53_STRPU</name>
<dbReference type="EnsemblMetazoa" id="XM_030979482">
    <property type="protein sequence ID" value="XP_030835342"/>
    <property type="gene ID" value="LOC115921674"/>
</dbReference>
<reference evidence="2" key="2">
    <citation type="submission" date="2021-01" db="UniProtKB">
        <authorList>
            <consortium name="EnsemblMetazoa"/>
        </authorList>
    </citation>
    <scope>IDENTIFICATION</scope>
</reference>
<comment type="similarity">
    <text evidence="1">Belongs to the UPF0728 family.</text>
</comment>
<reference evidence="3" key="1">
    <citation type="submission" date="2015-02" db="EMBL/GenBank/DDBJ databases">
        <title>Genome sequencing for Strongylocentrotus purpuratus.</title>
        <authorList>
            <person name="Murali S."/>
            <person name="Liu Y."/>
            <person name="Vee V."/>
            <person name="English A."/>
            <person name="Wang M."/>
            <person name="Skinner E."/>
            <person name="Han Y."/>
            <person name="Muzny D.M."/>
            <person name="Worley K.C."/>
            <person name="Gibbs R.A."/>
        </authorList>
    </citation>
    <scope>NUCLEOTIDE SEQUENCE</scope>
</reference>
<dbReference type="PANTHER" id="PTHR28448:SF1">
    <property type="entry name" value="UPF0728 PROTEIN C10ORF53"/>
    <property type="match status" value="1"/>
</dbReference>
<keyword evidence="3" id="KW-1185">Reference proteome</keyword>
<dbReference type="KEGG" id="spu:115921674"/>
<evidence type="ECO:0000313" key="3">
    <source>
        <dbReference type="Proteomes" id="UP000007110"/>
    </source>
</evidence>
<dbReference type="KEGG" id="spu:579400"/>
<dbReference type="AlphaFoldDB" id="A0A7M7NE53"/>
<evidence type="ECO:0000313" key="2">
    <source>
        <dbReference type="EnsemblMetazoa" id="XP_030835342"/>
    </source>
</evidence>
<dbReference type="EnsemblMetazoa" id="XM_794944">
    <property type="protein sequence ID" value="XP_800037"/>
    <property type="gene ID" value="LOC579400"/>
</dbReference>
<protein>
    <submittedName>
        <fullName evidence="2">Uncharacterized protein</fullName>
    </submittedName>
</protein>
<dbReference type="GeneID" id="115921674"/>
<evidence type="ECO:0000256" key="1">
    <source>
        <dbReference type="ARBA" id="ARBA00009973"/>
    </source>
</evidence>